<protein>
    <submittedName>
        <fullName evidence="5">Ribose 5-phosphate isomerase B</fullName>
        <ecNumber evidence="5">5.3.1.6</ecNumber>
    </submittedName>
</protein>
<evidence type="ECO:0000256" key="1">
    <source>
        <dbReference type="ARBA" id="ARBA00008754"/>
    </source>
</evidence>
<dbReference type="Proteomes" id="UP000529795">
    <property type="component" value="Unassembled WGS sequence"/>
</dbReference>
<dbReference type="EC" id="5.3.1.6" evidence="5"/>
<organism evidence="5 6">
    <name type="scientific">Sphingomonas jinjuensis</name>
    <dbReference type="NCBI Taxonomy" id="535907"/>
    <lineage>
        <taxon>Bacteria</taxon>
        <taxon>Pseudomonadati</taxon>
        <taxon>Pseudomonadota</taxon>
        <taxon>Alphaproteobacteria</taxon>
        <taxon>Sphingomonadales</taxon>
        <taxon>Sphingomonadaceae</taxon>
        <taxon>Sphingomonas</taxon>
    </lineage>
</organism>
<feature type="binding site" evidence="4">
    <location>
        <begin position="66"/>
        <end position="70"/>
    </location>
    <ligand>
        <name>D-ribulose 5-phosphate</name>
        <dbReference type="ChEBI" id="CHEBI:58121"/>
    </ligand>
</feature>
<name>A0A840F8M8_9SPHN</name>
<feature type="active site" description="Proton donor" evidence="3">
    <location>
        <position position="98"/>
    </location>
</feature>
<feature type="binding site" evidence="4">
    <location>
        <begin position="8"/>
        <end position="9"/>
    </location>
    <ligand>
        <name>D-ribulose 5-phosphate</name>
        <dbReference type="ChEBI" id="CHEBI:58121"/>
    </ligand>
</feature>
<comment type="similarity">
    <text evidence="1">Belongs to the LacAB/RpiB family.</text>
</comment>
<dbReference type="RefSeq" id="WP_183982238.1">
    <property type="nucleotide sequence ID" value="NZ_JACIEV010000001.1"/>
</dbReference>
<dbReference type="Gene3D" id="3.40.1400.10">
    <property type="entry name" value="Sugar-phosphate isomerase, RpiB/LacA/LacB"/>
    <property type="match status" value="1"/>
</dbReference>
<feature type="active site" description="Proton acceptor" evidence="3">
    <location>
        <position position="65"/>
    </location>
</feature>
<dbReference type="AlphaFoldDB" id="A0A840F8M8"/>
<dbReference type="SUPFAM" id="SSF89623">
    <property type="entry name" value="Ribose/Galactose isomerase RpiB/AlsB"/>
    <property type="match status" value="1"/>
</dbReference>
<evidence type="ECO:0000313" key="5">
    <source>
        <dbReference type="EMBL" id="MBB4152646.1"/>
    </source>
</evidence>
<dbReference type="NCBIfam" id="TIGR00689">
    <property type="entry name" value="rpiB_lacA_lacB"/>
    <property type="match status" value="1"/>
</dbReference>
<evidence type="ECO:0000256" key="3">
    <source>
        <dbReference type="PIRSR" id="PIRSR005384-1"/>
    </source>
</evidence>
<dbReference type="InterPro" id="IPR003500">
    <property type="entry name" value="RpiB_LacA_LacB"/>
</dbReference>
<accession>A0A840F8M8</accession>
<gene>
    <name evidence="5" type="ORF">GGQ80_000522</name>
</gene>
<feature type="binding site" evidence="4">
    <location>
        <position position="136"/>
    </location>
    <ligand>
        <name>D-ribulose 5-phosphate</name>
        <dbReference type="ChEBI" id="CHEBI:58121"/>
    </ligand>
</feature>
<keyword evidence="6" id="KW-1185">Reference proteome</keyword>
<comment type="caution">
    <text evidence="5">The sequence shown here is derived from an EMBL/GenBank/DDBJ whole genome shotgun (WGS) entry which is preliminary data.</text>
</comment>
<dbReference type="NCBIfam" id="TIGR01120">
    <property type="entry name" value="rpiB"/>
    <property type="match status" value="1"/>
</dbReference>
<evidence type="ECO:0000256" key="2">
    <source>
        <dbReference type="ARBA" id="ARBA00023235"/>
    </source>
</evidence>
<dbReference type="InterPro" id="IPR036569">
    <property type="entry name" value="RpiB_LacA_LacB_sf"/>
</dbReference>
<dbReference type="Pfam" id="PF02502">
    <property type="entry name" value="LacAB_rpiB"/>
    <property type="match status" value="1"/>
</dbReference>
<reference evidence="5 6" key="1">
    <citation type="submission" date="2020-08" db="EMBL/GenBank/DDBJ databases">
        <title>Genomic Encyclopedia of Type Strains, Phase IV (KMG-IV): sequencing the most valuable type-strain genomes for metagenomic binning, comparative biology and taxonomic classification.</title>
        <authorList>
            <person name="Goeker M."/>
        </authorList>
    </citation>
    <scope>NUCLEOTIDE SEQUENCE [LARGE SCALE GENOMIC DNA]</scope>
    <source>
        <strain evidence="5 6">YC6723</strain>
    </source>
</reference>
<keyword evidence="2 5" id="KW-0413">Isomerase</keyword>
<evidence type="ECO:0000313" key="6">
    <source>
        <dbReference type="Proteomes" id="UP000529795"/>
    </source>
</evidence>
<dbReference type="EMBL" id="JACIEV010000001">
    <property type="protein sequence ID" value="MBB4152646.1"/>
    <property type="molecule type" value="Genomic_DNA"/>
</dbReference>
<dbReference type="NCBIfam" id="NF004051">
    <property type="entry name" value="PRK05571.1"/>
    <property type="match status" value="1"/>
</dbReference>
<feature type="binding site" evidence="4">
    <location>
        <position position="132"/>
    </location>
    <ligand>
        <name>D-ribulose 5-phosphate</name>
        <dbReference type="ChEBI" id="CHEBI:58121"/>
    </ligand>
</feature>
<dbReference type="PANTHER" id="PTHR30345">
    <property type="entry name" value="RIBOSE-5-PHOSPHATE ISOMERASE B"/>
    <property type="match status" value="1"/>
</dbReference>
<dbReference type="PANTHER" id="PTHR30345:SF0">
    <property type="entry name" value="DNA DAMAGE-REPAIR_TOLERATION PROTEIN DRT102"/>
    <property type="match status" value="1"/>
</dbReference>
<proteinExistence type="inferred from homology"/>
<evidence type="ECO:0000256" key="4">
    <source>
        <dbReference type="PIRSR" id="PIRSR005384-2"/>
    </source>
</evidence>
<dbReference type="PIRSF" id="PIRSF005384">
    <property type="entry name" value="RpiB_LacA_B"/>
    <property type="match status" value="1"/>
</dbReference>
<dbReference type="GO" id="GO:0004751">
    <property type="term" value="F:ribose-5-phosphate isomerase activity"/>
    <property type="evidence" value="ECO:0007669"/>
    <property type="project" value="UniProtKB-EC"/>
</dbReference>
<feature type="binding site" evidence="4">
    <location>
        <position position="109"/>
    </location>
    <ligand>
        <name>D-ribulose 5-phosphate</name>
        <dbReference type="ChEBI" id="CHEBI:58121"/>
    </ligand>
</feature>
<sequence>MRVAIAADHAAMPLKTVLVAWLEQAGHDVLDLGTNSSASVDYPDYGFAIAEALADGRAERGVALCGSGIGIAIAANRHPACRCAQVSEPLSARLARSHNDANAIAMGARLIGETMAVACLEAFLAADFEGGRHQHRVDMLSAPRVAASPESDAPFTEERA</sequence>
<dbReference type="GO" id="GO:0005975">
    <property type="term" value="P:carbohydrate metabolic process"/>
    <property type="evidence" value="ECO:0007669"/>
    <property type="project" value="InterPro"/>
</dbReference>
<feature type="binding site" evidence="4">
    <location>
        <position position="99"/>
    </location>
    <ligand>
        <name>D-ribulose 5-phosphate</name>
        <dbReference type="ChEBI" id="CHEBI:58121"/>
    </ligand>
</feature>
<dbReference type="InterPro" id="IPR004785">
    <property type="entry name" value="RpiB"/>
</dbReference>